<dbReference type="eggNOG" id="COG0755">
    <property type="taxonomic scope" value="Bacteria"/>
</dbReference>
<dbReference type="RefSeq" id="WP_012871892.1">
    <property type="nucleotide sequence ID" value="NC_013523.1"/>
</dbReference>
<dbReference type="STRING" id="479434.Sthe_1410"/>
<dbReference type="EMBL" id="CP001823">
    <property type="protein sequence ID" value="ACZ38845.1"/>
    <property type="molecule type" value="Genomic_DNA"/>
</dbReference>
<dbReference type="Proteomes" id="UP000002027">
    <property type="component" value="Chromosome 1"/>
</dbReference>
<dbReference type="GO" id="GO:0017004">
    <property type="term" value="P:cytochrome complex assembly"/>
    <property type="evidence" value="ECO:0007669"/>
    <property type="project" value="UniProtKB-KW"/>
</dbReference>
<dbReference type="GO" id="GO:0015232">
    <property type="term" value="F:heme transmembrane transporter activity"/>
    <property type="evidence" value="ECO:0007669"/>
    <property type="project" value="InterPro"/>
</dbReference>
<dbReference type="InterPro" id="IPR045062">
    <property type="entry name" value="Cyt_c_biogenesis_CcsA/CcmC"/>
</dbReference>
<name>D1C3M8_SPHTD</name>
<dbReference type="PANTHER" id="PTHR30071">
    <property type="entry name" value="HEME EXPORTER PROTEIN C"/>
    <property type="match status" value="1"/>
</dbReference>
<feature type="transmembrane region" description="Helical" evidence="9">
    <location>
        <begin position="120"/>
        <end position="138"/>
    </location>
</feature>
<reference evidence="12" key="1">
    <citation type="submission" date="2009-11" db="EMBL/GenBank/DDBJ databases">
        <title>The complete chromosome 1 of Sphaerobacter thermophilus DSM 20745.</title>
        <authorList>
            <person name="Lucas S."/>
            <person name="Copeland A."/>
            <person name="Lapidus A."/>
            <person name="Glavina del Rio T."/>
            <person name="Dalin E."/>
            <person name="Tice H."/>
            <person name="Bruce D."/>
            <person name="Goodwin L."/>
            <person name="Pitluck S."/>
            <person name="Kyrpides N."/>
            <person name="Mavromatis K."/>
            <person name="Ivanova N."/>
            <person name="Mikhailova N."/>
            <person name="LaButti K.M."/>
            <person name="Clum A."/>
            <person name="Sun H.I."/>
            <person name="Brettin T."/>
            <person name="Detter J.C."/>
            <person name="Han C."/>
            <person name="Larimer F."/>
            <person name="Land M."/>
            <person name="Hauser L."/>
            <person name="Markowitz V."/>
            <person name="Cheng J.F."/>
            <person name="Hugenholtz P."/>
            <person name="Woyke T."/>
            <person name="Wu D."/>
            <person name="Steenblock K."/>
            <person name="Schneider S."/>
            <person name="Pukall R."/>
            <person name="Goeker M."/>
            <person name="Klenk H.P."/>
            <person name="Eisen J.A."/>
        </authorList>
    </citation>
    <scope>NUCLEOTIDE SEQUENCE [LARGE SCALE GENOMIC DNA]</scope>
    <source>
        <strain evidence="12">ATCC 49802 / DSM 20745 / S 6022</strain>
    </source>
</reference>
<keyword evidence="6" id="KW-0201">Cytochrome c-type biogenesis</keyword>
<dbReference type="InParanoid" id="D1C3M8"/>
<comment type="similarity">
    <text evidence="3">Belongs to the CcmC/CycZ/HelC family.</text>
</comment>
<feature type="transmembrane region" description="Helical" evidence="9">
    <location>
        <begin position="56"/>
        <end position="76"/>
    </location>
</feature>
<comment type="subcellular location">
    <subcellularLocation>
        <location evidence="2">Membrane</location>
        <topology evidence="2">Multi-pass membrane protein</topology>
    </subcellularLocation>
</comment>
<dbReference type="AlphaFoldDB" id="D1C3M8"/>
<gene>
    <name evidence="11" type="ordered locus">Sthe_1410</name>
</gene>
<reference evidence="11 12" key="2">
    <citation type="journal article" date="2010" name="Stand. Genomic Sci.">
        <title>Complete genome sequence of Desulfohalobium retbaense type strain (HR(100)).</title>
        <authorList>
            <person name="Spring S."/>
            <person name="Nolan M."/>
            <person name="Lapidus A."/>
            <person name="Glavina Del Rio T."/>
            <person name="Copeland A."/>
            <person name="Tice H."/>
            <person name="Cheng J.F."/>
            <person name="Lucas S."/>
            <person name="Land M."/>
            <person name="Chen F."/>
            <person name="Bruce D."/>
            <person name="Goodwin L."/>
            <person name="Pitluck S."/>
            <person name="Ivanova N."/>
            <person name="Mavromatis K."/>
            <person name="Mikhailova N."/>
            <person name="Pati A."/>
            <person name="Chen A."/>
            <person name="Palaniappan K."/>
            <person name="Hauser L."/>
            <person name="Chang Y.J."/>
            <person name="Jeffries C.D."/>
            <person name="Munk C."/>
            <person name="Kiss H."/>
            <person name="Chain P."/>
            <person name="Han C."/>
            <person name="Brettin T."/>
            <person name="Detter J.C."/>
            <person name="Schuler E."/>
            <person name="Goker M."/>
            <person name="Rohde M."/>
            <person name="Bristow J."/>
            <person name="Eisen J.A."/>
            <person name="Markowitz V."/>
            <person name="Hugenholtz P."/>
            <person name="Kyrpides N.C."/>
            <person name="Klenk H.P."/>
        </authorList>
    </citation>
    <scope>NUCLEOTIDE SEQUENCE [LARGE SCALE GENOMIC DNA]</scope>
    <source>
        <strain evidence="12">ATCC 49802 / DSM 20745 / S 6022</strain>
    </source>
</reference>
<comment type="function">
    <text evidence="1">Required for the export of heme to the periplasm for the biogenesis of c-type cytochromes.</text>
</comment>
<dbReference type="InterPro" id="IPR003557">
    <property type="entry name" value="Cyt_c_biogenesis_CcmC"/>
</dbReference>
<evidence type="ECO:0000256" key="7">
    <source>
        <dbReference type="ARBA" id="ARBA00022989"/>
    </source>
</evidence>
<keyword evidence="5 9" id="KW-0812">Transmembrane</keyword>
<evidence type="ECO:0000313" key="12">
    <source>
        <dbReference type="Proteomes" id="UP000002027"/>
    </source>
</evidence>
<dbReference type="PRINTS" id="PR01386">
    <property type="entry name" value="CCMCBIOGNSIS"/>
</dbReference>
<evidence type="ECO:0000256" key="8">
    <source>
        <dbReference type="ARBA" id="ARBA00023136"/>
    </source>
</evidence>
<dbReference type="GO" id="GO:0005886">
    <property type="term" value="C:plasma membrane"/>
    <property type="evidence" value="ECO:0007669"/>
    <property type="project" value="TreeGrafter"/>
</dbReference>
<feature type="transmembrane region" description="Helical" evidence="9">
    <location>
        <begin position="150"/>
        <end position="167"/>
    </location>
</feature>
<feature type="transmembrane region" description="Helical" evidence="9">
    <location>
        <begin position="12"/>
        <end position="36"/>
    </location>
</feature>
<proteinExistence type="inferred from homology"/>
<protein>
    <recommendedName>
        <fullName evidence="4">Heme exporter protein C</fullName>
    </recommendedName>
</protein>
<evidence type="ECO:0000259" key="10">
    <source>
        <dbReference type="Pfam" id="PF01578"/>
    </source>
</evidence>
<dbReference type="InterPro" id="IPR002541">
    <property type="entry name" value="Cyt_c_assembly"/>
</dbReference>
<feature type="transmembrane region" description="Helical" evidence="9">
    <location>
        <begin position="88"/>
        <end position="108"/>
    </location>
</feature>
<keyword evidence="12" id="KW-1185">Reference proteome</keyword>
<dbReference type="KEGG" id="sti:Sthe_1410"/>
<feature type="domain" description="Cytochrome c assembly protein" evidence="10">
    <location>
        <begin position="21"/>
        <end position="177"/>
    </location>
</feature>
<dbReference type="PANTHER" id="PTHR30071:SF1">
    <property type="entry name" value="CYTOCHROME B_B6 PROTEIN-RELATED"/>
    <property type="match status" value="1"/>
</dbReference>
<evidence type="ECO:0000256" key="9">
    <source>
        <dbReference type="SAM" id="Phobius"/>
    </source>
</evidence>
<dbReference type="GO" id="GO:0020037">
    <property type="term" value="F:heme binding"/>
    <property type="evidence" value="ECO:0007669"/>
    <property type="project" value="InterPro"/>
</dbReference>
<evidence type="ECO:0000313" key="11">
    <source>
        <dbReference type="EMBL" id="ACZ38845.1"/>
    </source>
</evidence>
<keyword evidence="8 9" id="KW-0472">Membrane</keyword>
<organism evidence="11 12">
    <name type="scientific">Sphaerobacter thermophilus (strain ATCC 49802 / DSM 20745 / KCCM 41009 / NCIMB 13125 / S 6022)</name>
    <dbReference type="NCBI Taxonomy" id="479434"/>
    <lineage>
        <taxon>Bacteria</taxon>
        <taxon>Pseudomonadati</taxon>
        <taxon>Thermomicrobiota</taxon>
        <taxon>Thermomicrobia</taxon>
        <taxon>Sphaerobacterales</taxon>
        <taxon>Sphaerobacterineae</taxon>
        <taxon>Sphaerobacteraceae</taxon>
        <taxon>Sphaerobacter</taxon>
    </lineage>
</organism>
<evidence type="ECO:0000256" key="5">
    <source>
        <dbReference type="ARBA" id="ARBA00022692"/>
    </source>
</evidence>
<sequence length="247" mass="28339">MKQGSTRGLPGWRFAQGVGVLAGVVMAIALYMAFVYAPADALQGDVQRIFYLHVPMAWVAFLAFFVTFIGGIGYLWKRHRGWDQLARASAEIGLVFTTVVLLSGSLWGKPIWGTWWTWDARLTTTLLLWFIYLAYFMLRSYVSDPERAARYAAVLGIFGFIDVPIIYKSVDWWRTLHPGPVVSTSGAAMPDSMVYTLFVALAATTLIYAYLLYQRYWIERTKDEIADYQYRMYERQLEREMREGATI</sequence>
<dbReference type="Pfam" id="PF01578">
    <property type="entry name" value="Cytochrom_C_asm"/>
    <property type="match status" value="1"/>
</dbReference>
<evidence type="ECO:0000256" key="6">
    <source>
        <dbReference type="ARBA" id="ARBA00022748"/>
    </source>
</evidence>
<evidence type="ECO:0000256" key="3">
    <source>
        <dbReference type="ARBA" id="ARBA00005840"/>
    </source>
</evidence>
<accession>D1C3M8</accession>
<evidence type="ECO:0000256" key="4">
    <source>
        <dbReference type="ARBA" id="ARBA00016463"/>
    </source>
</evidence>
<feature type="transmembrane region" description="Helical" evidence="9">
    <location>
        <begin position="193"/>
        <end position="213"/>
    </location>
</feature>
<dbReference type="HOGENOM" id="CLU_066538_1_0_0"/>
<evidence type="ECO:0000256" key="2">
    <source>
        <dbReference type="ARBA" id="ARBA00004141"/>
    </source>
</evidence>
<evidence type="ECO:0000256" key="1">
    <source>
        <dbReference type="ARBA" id="ARBA00002442"/>
    </source>
</evidence>
<keyword evidence="7 9" id="KW-1133">Transmembrane helix</keyword>